<dbReference type="Proteomes" id="UP000093267">
    <property type="component" value="Chromosome"/>
</dbReference>
<accession>A0A1B2IX54</accession>
<evidence type="ECO:0000313" key="3">
    <source>
        <dbReference type="Proteomes" id="UP000093267"/>
    </source>
</evidence>
<keyword evidence="3" id="KW-1185">Reference proteome</keyword>
<feature type="signal peptide" evidence="1">
    <location>
        <begin position="1"/>
        <end position="25"/>
    </location>
</feature>
<evidence type="ECO:0000256" key="1">
    <source>
        <dbReference type="SAM" id="SignalP"/>
    </source>
</evidence>
<proteinExistence type="predicted"/>
<sequence length="368" mass="41231">MKYRKAGLVAFIAAVVFMLPLSASASWKIVHQKSSGLVGYHRYLMRKINDKKVHFVKVPKSYVHASGSTHTIKSTKGTKVSFTTKYLLPSPGRNKARWGNPQSIAISKGRLMYVVYCPTNLKNKGQIVRYNLNTLDKLGIRSSPKLLQSVYVKHKGKYSALQKRIQKAIKVGPMFTTGHGQSLAYNFKSGALYMWRDKEQSARVPTSMYGEIQHISPKSLRPDRMVRFKLSSGGMHLPGGHDLAFDKSGNAYFWTNPGAGGYVYKGKISAKHVSFRLTHQIIKHLPGTRIQSMGYNPVRKRLYLVSDGSIASFSASRLKGRGSLTNSNFNWSSLSPKRELEGLAFDKSGHGYLLSNRQPEVLESSHRY</sequence>
<reference evidence="2 3" key="1">
    <citation type="submission" date="2016-03" db="EMBL/GenBank/DDBJ databases">
        <title>Pediococcus and Lactobacillus from brewery environment - whole genome sequencing and assembly.</title>
        <authorList>
            <person name="Behr J."/>
            <person name="Geissler A.J."/>
            <person name="Vogel R.F."/>
        </authorList>
    </citation>
    <scope>NUCLEOTIDE SEQUENCE [LARGE SCALE GENOMIC DNA]</scope>
    <source>
        <strain evidence="2 3">TMW 1.1995</strain>
    </source>
</reference>
<dbReference type="RefSeq" id="WP_065937552.1">
    <property type="nucleotide sequence ID" value="NZ_CP014924.1"/>
</dbReference>
<dbReference type="SUPFAM" id="SSF75011">
    <property type="entry name" value="3-carboxy-cis,cis-mucoante lactonizing enzyme"/>
    <property type="match status" value="1"/>
</dbReference>
<organism evidence="2 3">
    <name type="scientific">Secundilactobacillus paracollinoides</name>
    <dbReference type="NCBI Taxonomy" id="240427"/>
    <lineage>
        <taxon>Bacteria</taxon>
        <taxon>Bacillati</taxon>
        <taxon>Bacillota</taxon>
        <taxon>Bacilli</taxon>
        <taxon>Lactobacillales</taxon>
        <taxon>Lactobacillaceae</taxon>
        <taxon>Secundilactobacillus</taxon>
    </lineage>
</organism>
<dbReference type="AlphaFoldDB" id="A0A1B2IX54"/>
<gene>
    <name evidence="2" type="ORF">AYR63_05295</name>
</gene>
<dbReference type="EMBL" id="CP014924">
    <property type="protein sequence ID" value="ANZ66609.1"/>
    <property type="molecule type" value="Genomic_DNA"/>
</dbReference>
<keyword evidence="1" id="KW-0732">Signal</keyword>
<evidence type="ECO:0008006" key="4">
    <source>
        <dbReference type="Google" id="ProtNLM"/>
    </source>
</evidence>
<name>A0A1B2IX54_9LACO</name>
<dbReference type="STRING" id="240427.AYR62_14305"/>
<protein>
    <recommendedName>
        <fullName evidence="4">Extracellular protein</fullName>
    </recommendedName>
</protein>
<evidence type="ECO:0000313" key="2">
    <source>
        <dbReference type="EMBL" id="ANZ66609.1"/>
    </source>
</evidence>
<feature type="chain" id="PRO_5008539186" description="Extracellular protein" evidence="1">
    <location>
        <begin position="26"/>
        <end position="368"/>
    </location>
</feature>